<accession>A0A6J6HSB0</accession>
<evidence type="ECO:0000313" key="1">
    <source>
        <dbReference type="EMBL" id="CAB4616901.1"/>
    </source>
</evidence>
<dbReference type="EMBL" id="CAEZUX010000081">
    <property type="protein sequence ID" value="CAB4616901.1"/>
    <property type="molecule type" value="Genomic_DNA"/>
</dbReference>
<dbReference type="Gene3D" id="3.40.50.300">
    <property type="entry name" value="P-loop containing nucleotide triphosphate hydrolases"/>
    <property type="match status" value="1"/>
</dbReference>
<protein>
    <submittedName>
        <fullName evidence="1">Unannotated protein</fullName>
    </submittedName>
</protein>
<dbReference type="AlphaFoldDB" id="A0A6J6HSB0"/>
<dbReference type="PANTHER" id="PTHR42927:SF1">
    <property type="entry name" value="HELICASE SUPERFAMILY 1 AND 2 DOMAIN-CONTAINING PROTEIN"/>
    <property type="match status" value="1"/>
</dbReference>
<reference evidence="1" key="1">
    <citation type="submission" date="2020-05" db="EMBL/GenBank/DDBJ databases">
        <authorList>
            <person name="Chiriac C."/>
            <person name="Salcher M."/>
            <person name="Ghai R."/>
            <person name="Kavagutti S V."/>
        </authorList>
    </citation>
    <scope>NUCLEOTIDE SEQUENCE</scope>
</reference>
<sequence length="320" mass="35805">MYVDKVLSGVKAVQTLSRLNRAHPKKHDVFVLDFQNDIDGIRDSFAPYYRTTILADETDANKLHDLKAQLDGAEVYAQSDVDALVPLFLTDAPRQQLDPILDGCAAHYIDDLDEDAQVKFKGGAKSFLRTYDFLASILPYTNADWEKLSIFLNLLVAKLPEPKGVDLSKGILEAIDMDSYRAEKQTAAKVLLPDEDGFLEPVPTGGGGGKPEPELDKLSNIIKSFNELFGNIPWMDKDRIGKMITEELPALVNANEAYQNAKKNSDKQNARVEHDKALVKAIVSIMNDDGELFKQYQDNESFKTWLTNRIFEQTYDGDAA</sequence>
<gene>
    <name evidence="1" type="ORF">UFOPK1874_00772</name>
</gene>
<proteinExistence type="predicted"/>
<dbReference type="PANTHER" id="PTHR42927">
    <property type="entry name" value="HELICASE SUPERFAMILY 1 AND 2 DOMAIN-CONTAINING PROTEIN"/>
    <property type="match status" value="1"/>
</dbReference>
<dbReference type="InterPro" id="IPR027417">
    <property type="entry name" value="P-loop_NTPase"/>
</dbReference>
<organism evidence="1">
    <name type="scientific">freshwater metagenome</name>
    <dbReference type="NCBI Taxonomy" id="449393"/>
    <lineage>
        <taxon>unclassified sequences</taxon>
        <taxon>metagenomes</taxon>
        <taxon>ecological metagenomes</taxon>
    </lineage>
</organism>
<name>A0A6J6HSB0_9ZZZZ</name>